<dbReference type="OrthoDB" id="371302at2759"/>
<protein>
    <recommendedName>
        <fullName evidence="4">Secreted protein</fullName>
    </recommendedName>
</protein>
<dbReference type="KEGG" id="pcot:PCOAH_00055500"/>
<keyword evidence="3" id="KW-1185">Reference proteome</keyword>
<keyword evidence="1" id="KW-0732">Signal</keyword>
<gene>
    <name evidence="2" type="ORF">PCOAH_00055500</name>
</gene>
<evidence type="ECO:0000313" key="2">
    <source>
        <dbReference type="EMBL" id="ANQ10887.1"/>
    </source>
</evidence>
<dbReference type="EMBL" id="CP016252">
    <property type="protein sequence ID" value="ANQ10887.1"/>
    <property type="molecule type" value="Genomic_DNA"/>
</dbReference>
<dbReference type="RefSeq" id="XP_019917582.1">
    <property type="nucleotide sequence ID" value="XM_020062329.1"/>
</dbReference>
<evidence type="ECO:0008006" key="4">
    <source>
        <dbReference type="Google" id="ProtNLM"/>
    </source>
</evidence>
<feature type="signal peptide" evidence="1">
    <location>
        <begin position="1"/>
        <end position="21"/>
    </location>
</feature>
<reference evidence="3" key="1">
    <citation type="submission" date="2016-06" db="EMBL/GenBank/DDBJ databases">
        <title>First high quality genome sequence of Plasmodium coatneyi using continuous long reads from single molecule, real-time sequencing.</title>
        <authorList>
            <person name="Chien J.-T."/>
            <person name="Pakala S.B."/>
            <person name="Geraldo J.A."/>
            <person name="Lapp S.A."/>
            <person name="Barnwell J.W."/>
            <person name="Kissinger J.C."/>
            <person name="Galinski M.R."/>
            <person name="Humphrey J.C."/>
        </authorList>
    </citation>
    <scope>NUCLEOTIDE SEQUENCE [LARGE SCALE GENOMIC DNA]</scope>
    <source>
        <strain evidence="3">Hackeri</strain>
    </source>
</reference>
<organism evidence="2 3">
    <name type="scientific">Plasmodium coatneyi</name>
    <dbReference type="NCBI Taxonomy" id="208452"/>
    <lineage>
        <taxon>Eukaryota</taxon>
        <taxon>Sar</taxon>
        <taxon>Alveolata</taxon>
        <taxon>Apicomplexa</taxon>
        <taxon>Aconoidasida</taxon>
        <taxon>Haemosporida</taxon>
        <taxon>Plasmodiidae</taxon>
        <taxon>Plasmodium</taxon>
    </lineage>
</organism>
<sequence length="221" mass="25918">MSRILPACVIAISFLLSNIKCFTTGVYGGSGLHNCSSVFCSYDKLSNIYDNSKFILAELESILYDVRDEKNAHQSEHEREKSLNLEIKFPNHKDPEDLSYLYPDEEYENESSFGEPVPYIIISRMDDDDLEKSILSKTPGRIDDSENRDLTNEEQMDMAFSRIRDLEQQQKRFSQEKRSVQDRKNREKRKYNLVTLLHMRNIAVTAQFKIHTFFLFNRLSH</sequence>
<dbReference type="VEuPathDB" id="PlasmoDB:PCOAH_00055500"/>
<accession>A0A1B1E7E4</accession>
<dbReference type="Proteomes" id="UP000092716">
    <property type="component" value="Chromosome 14"/>
</dbReference>
<dbReference type="GeneID" id="30912284"/>
<feature type="chain" id="PRO_5008521667" description="Secreted protein" evidence="1">
    <location>
        <begin position="22"/>
        <end position="221"/>
    </location>
</feature>
<proteinExistence type="predicted"/>
<dbReference type="AlphaFoldDB" id="A0A1B1E7E4"/>
<name>A0A1B1E7E4_9APIC</name>
<evidence type="ECO:0000313" key="3">
    <source>
        <dbReference type="Proteomes" id="UP000092716"/>
    </source>
</evidence>
<evidence type="ECO:0000256" key="1">
    <source>
        <dbReference type="SAM" id="SignalP"/>
    </source>
</evidence>